<dbReference type="Gene3D" id="3.30.750.44">
    <property type="match status" value="1"/>
</dbReference>
<dbReference type="InterPro" id="IPR004447">
    <property type="entry name" value="Peptidase_S41A"/>
</dbReference>
<evidence type="ECO:0000256" key="1">
    <source>
        <dbReference type="ARBA" id="ARBA00009179"/>
    </source>
</evidence>
<evidence type="ECO:0000256" key="3">
    <source>
        <dbReference type="ARBA" id="ARBA00022801"/>
    </source>
</evidence>
<dbReference type="Gene3D" id="2.30.42.10">
    <property type="match status" value="1"/>
</dbReference>
<dbReference type="PANTHER" id="PTHR32060">
    <property type="entry name" value="TAIL-SPECIFIC PROTEASE"/>
    <property type="match status" value="1"/>
</dbReference>
<feature type="compositionally biased region" description="Low complexity" evidence="6">
    <location>
        <begin position="428"/>
        <end position="446"/>
    </location>
</feature>
<dbReference type="CDD" id="cd07560">
    <property type="entry name" value="Peptidase_S41_CPP"/>
    <property type="match status" value="1"/>
</dbReference>
<evidence type="ECO:0000313" key="10">
    <source>
        <dbReference type="Proteomes" id="UP001156870"/>
    </source>
</evidence>
<feature type="signal peptide" evidence="7">
    <location>
        <begin position="1"/>
        <end position="19"/>
    </location>
</feature>
<dbReference type="SUPFAM" id="SSF52096">
    <property type="entry name" value="ClpP/crotonase"/>
    <property type="match status" value="1"/>
</dbReference>
<dbReference type="Pfam" id="PF13180">
    <property type="entry name" value="PDZ_2"/>
    <property type="match status" value="1"/>
</dbReference>
<feature type="region of interest" description="Disordered" evidence="6">
    <location>
        <begin position="376"/>
        <end position="404"/>
    </location>
</feature>
<keyword evidence="10" id="KW-1185">Reference proteome</keyword>
<dbReference type="Gene3D" id="3.90.226.10">
    <property type="entry name" value="2-enoyl-CoA Hydratase, Chain A, domain 1"/>
    <property type="match status" value="1"/>
</dbReference>
<dbReference type="GO" id="GO:0006508">
    <property type="term" value="P:proteolysis"/>
    <property type="evidence" value="ECO:0007669"/>
    <property type="project" value="UniProtKB-KW"/>
</dbReference>
<reference evidence="9 10" key="1">
    <citation type="journal article" date="2014" name="Int. J. Syst. Evol. Microbiol.">
        <title>Complete genome sequence of Corynebacterium casei LMG S-19264T (=DSM 44701T), isolated from a smear-ripened cheese.</title>
        <authorList>
            <consortium name="US DOE Joint Genome Institute (JGI-PGF)"/>
            <person name="Walter F."/>
            <person name="Albersmeier A."/>
            <person name="Kalinowski J."/>
            <person name="Ruckert C."/>
        </authorList>
    </citation>
    <scope>NUCLEOTIDE SEQUENCE [LARGE SCALE GENOMIC DNA]</scope>
    <source>
        <strain evidence="9 10">NBRC 110095</strain>
    </source>
</reference>
<dbReference type="InterPro" id="IPR055210">
    <property type="entry name" value="CtpA/B_N"/>
</dbReference>
<dbReference type="CDD" id="cd06782">
    <property type="entry name" value="cpPDZ_CPP-like"/>
    <property type="match status" value="1"/>
</dbReference>
<dbReference type="Pfam" id="PF22694">
    <property type="entry name" value="CtpB_N-like"/>
    <property type="match status" value="1"/>
</dbReference>
<dbReference type="NCBIfam" id="TIGR00225">
    <property type="entry name" value="prc"/>
    <property type="match status" value="1"/>
</dbReference>
<comment type="caution">
    <text evidence="9">The sequence shown here is derived from an EMBL/GenBank/DDBJ whole genome shotgun (WGS) entry which is preliminary data.</text>
</comment>
<dbReference type="EMBL" id="BSPD01000035">
    <property type="protein sequence ID" value="GLS25793.1"/>
    <property type="molecule type" value="Genomic_DNA"/>
</dbReference>
<organism evidence="9 10">
    <name type="scientific">Marinibactrum halimedae</name>
    <dbReference type="NCBI Taxonomy" id="1444977"/>
    <lineage>
        <taxon>Bacteria</taxon>
        <taxon>Pseudomonadati</taxon>
        <taxon>Pseudomonadota</taxon>
        <taxon>Gammaproteobacteria</taxon>
        <taxon>Cellvibrionales</taxon>
        <taxon>Cellvibrionaceae</taxon>
        <taxon>Marinibactrum</taxon>
    </lineage>
</organism>
<dbReference type="GO" id="GO:0007165">
    <property type="term" value="P:signal transduction"/>
    <property type="evidence" value="ECO:0007669"/>
    <property type="project" value="TreeGrafter"/>
</dbReference>
<gene>
    <name evidence="9" type="ORF">GCM10007877_15070</name>
</gene>
<dbReference type="SMART" id="SM00245">
    <property type="entry name" value="TSPc"/>
    <property type="match status" value="1"/>
</dbReference>
<feature type="domain" description="PDZ" evidence="8">
    <location>
        <begin position="82"/>
        <end position="150"/>
    </location>
</feature>
<comment type="similarity">
    <text evidence="1 5">Belongs to the peptidase S41A family.</text>
</comment>
<dbReference type="Proteomes" id="UP001156870">
    <property type="component" value="Unassembled WGS sequence"/>
</dbReference>
<dbReference type="FunFam" id="2.30.42.10:FF:000063">
    <property type="entry name" value="Peptidase, S41 family"/>
    <property type="match status" value="1"/>
</dbReference>
<keyword evidence="4 5" id="KW-0720">Serine protease</keyword>
<accession>A0AA37T3D5</accession>
<evidence type="ECO:0000256" key="2">
    <source>
        <dbReference type="ARBA" id="ARBA00022670"/>
    </source>
</evidence>
<evidence type="ECO:0000256" key="5">
    <source>
        <dbReference type="RuleBase" id="RU004404"/>
    </source>
</evidence>
<evidence type="ECO:0000256" key="7">
    <source>
        <dbReference type="SAM" id="SignalP"/>
    </source>
</evidence>
<protein>
    <submittedName>
        <fullName evidence="9">Carboxyl-terminal protease</fullName>
    </submittedName>
</protein>
<evidence type="ECO:0000313" key="9">
    <source>
        <dbReference type="EMBL" id="GLS25793.1"/>
    </source>
</evidence>
<dbReference type="FunFam" id="3.90.226.10:FF:000029">
    <property type="entry name" value="Peptidase, S41 family"/>
    <property type="match status" value="1"/>
</dbReference>
<feature type="chain" id="PRO_5041344121" evidence="7">
    <location>
        <begin position="20"/>
        <end position="446"/>
    </location>
</feature>
<feature type="compositionally biased region" description="Basic and acidic residues" evidence="6">
    <location>
        <begin position="389"/>
        <end position="403"/>
    </location>
</feature>
<name>A0AA37T3D5_9GAMM</name>
<dbReference type="InterPro" id="IPR036034">
    <property type="entry name" value="PDZ_sf"/>
</dbReference>
<evidence type="ECO:0000259" key="8">
    <source>
        <dbReference type="PROSITE" id="PS50106"/>
    </source>
</evidence>
<dbReference type="InterPro" id="IPR001478">
    <property type="entry name" value="PDZ"/>
</dbReference>
<dbReference type="GO" id="GO:0004175">
    <property type="term" value="F:endopeptidase activity"/>
    <property type="evidence" value="ECO:0007669"/>
    <property type="project" value="TreeGrafter"/>
</dbReference>
<dbReference type="RefSeq" id="WP_416053949.1">
    <property type="nucleotide sequence ID" value="NZ_BSPD01000035.1"/>
</dbReference>
<proteinExistence type="inferred from homology"/>
<dbReference type="PANTHER" id="PTHR32060:SF30">
    <property type="entry name" value="CARBOXY-TERMINAL PROCESSING PROTEASE CTPA"/>
    <property type="match status" value="1"/>
</dbReference>
<dbReference type="SUPFAM" id="SSF50156">
    <property type="entry name" value="PDZ domain-like"/>
    <property type="match status" value="1"/>
</dbReference>
<dbReference type="InterPro" id="IPR029045">
    <property type="entry name" value="ClpP/crotonase-like_dom_sf"/>
</dbReference>
<dbReference type="GO" id="GO:0008236">
    <property type="term" value="F:serine-type peptidase activity"/>
    <property type="evidence" value="ECO:0007669"/>
    <property type="project" value="UniProtKB-KW"/>
</dbReference>
<dbReference type="PROSITE" id="PS50106">
    <property type="entry name" value="PDZ"/>
    <property type="match status" value="1"/>
</dbReference>
<dbReference type="Pfam" id="PF03572">
    <property type="entry name" value="Peptidase_S41"/>
    <property type="match status" value="1"/>
</dbReference>
<evidence type="ECO:0000256" key="4">
    <source>
        <dbReference type="ARBA" id="ARBA00022825"/>
    </source>
</evidence>
<sequence length="446" mass="48027">MIKRLMPMLALLTATNVWSDDLDKTTEGQLPLNDLRTFTKVYSHIRSAYVEEITDQELLEYAIKGMLSELDPHSTYLDANSFDDLQVNTTGEFGGLGIEVGMENGFVKVISPIDDTPASRAGIEAGDLIIRLDEKPVKGMSLNEAVDNMRGPIGSDIVVTLVREGIDQPFDITLTRDTIKVRSVRSRIIEPGYGYLRIAQFQLKTGEDVAAEIKRLQSKGPELKGLVLDLRNNPGGILQASVEVADLFLDEGLVVYTEGRIDNADLSYSATPGDMTNGLPVVVLINDGSASASEIVAGALQDHSRAIIMGTDSFGKGSVQTVIPISEDRAIKLTTALYFTPKGRSIQAQGISPDINIERAEVTAISSKIRVTEADLEGHLGNANGGEESGSKDREEKNADRKSLISTDNQLFEAVSLLKGLHIFSKGSSPSPASSTTLAASESDNS</sequence>
<evidence type="ECO:0000256" key="6">
    <source>
        <dbReference type="SAM" id="MobiDB-lite"/>
    </source>
</evidence>
<keyword evidence="3 5" id="KW-0378">Hydrolase</keyword>
<keyword evidence="2 5" id="KW-0645">Protease</keyword>
<dbReference type="AlphaFoldDB" id="A0AA37T3D5"/>
<dbReference type="GO" id="GO:0030288">
    <property type="term" value="C:outer membrane-bounded periplasmic space"/>
    <property type="evidence" value="ECO:0007669"/>
    <property type="project" value="TreeGrafter"/>
</dbReference>
<keyword evidence="7" id="KW-0732">Signal</keyword>
<feature type="region of interest" description="Disordered" evidence="6">
    <location>
        <begin position="424"/>
        <end position="446"/>
    </location>
</feature>
<dbReference type="InterPro" id="IPR005151">
    <property type="entry name" value="Tail-specific_protease"/>
</dbReference>
<dbReference type="SMART" id="SM00228">
    <property type="entry name" value="PDZ"/>
    <property type="match status" value="1"/>
</dbReference>